<accession>A0A381SU21</accession>
<dbReference type="SUPFAM" id="SSF56176">
    <property type="entry name" value="FAD-binding/transporter-associated domain-like"/>
    <property type="match status" value="1"/>
</dbReference>
<sequence>MKYRLATPAVVVDVGRLSDLSYVREDGDHLAIGALTRHRDVEVSDLVVANAALLAEATRNVGDPQVRHRGTIGGALAHGDPASDIPAAVLALRGTLVVQGPSGTREVAVDDFFTGFLETALAPDELLTEVRIPRVPDARWSFQKFNRRAQDWAIVGAAVLVAEGNCGVGLVNMDARPVRAVAVEAAVKSGASAADAAEAAPEGLEPPGDLNASPEYRCHLAQVLTRRGLEQAGR</sequence>
<dbReference type="SUPFAM" id="SSF55447">
    <property type="entry name" value="CO dehydrogenase flavoprotein C-terminal domain-like"/>
    <property type="match status" value="1"/>
</dbReference>
<dbReference type="PROSITE" id="PS51387">
    <property type="entry name" value="FAD_PCMH"/>
    <property type="match status" value="1"/>
</dbReference>
<dbReference type="Gene3D" id="3.30.465.10">
    <property type="match status" value="1"/>
</dbReference>
<dbReference type="InterPro" id="IPR016169">
    <property type="entry name" value="FAD-bd_PCMH_sub2"/>
</dbReference>
<dbReference type="EMBL" id="UINC01003494">
    <property type="protein sequence ID" value="SVA06808.1"/>
    <property type="molecule type" value="Genomic_DNA"/>
</dbReference>
<keyword evidence="3" id="KW-0560">Oxidoreductase</keyword>
<proteinExistence type="predicted"/>
<dbReference type="FunFam" id="3.30.465.10:FF:000017">
    <property type="entry name" value="Xanthine dehydrogenase, FAD binding subunit"/>
    <property type="match status" value="1"/>
</dbReference>
<dbReference type="AlphaFoldDB" id="A0A381SU21"/>
<dbReference type="InterPro" id="IPR016166">
    <property type="entry name" value="FAD-bd_PCMH"/>
</dbReference>
<dbReference type="InterPro" id="IPR036318">
    <property type="entry name" value="FAD-bd_PCMH-like_sf"/>
</dbReference>
<dbReference type="InterPro" id="IPR002346">
    <property type="entry name" value="Mopterin_DH_FAD-bd"/>
</dbReference>
<dbReference type="SMART" id="SM01092">
    <property type="entry name" value="CO_deh_flav_C"/>
    <property type="match status" value="1"/>
</dbReference>
<dbReference type="InterPro" id="IPR051312">
    <property type="entry name" value="Diverse_Substr_Oxidored"/>
</dbReference>
<dbReference type="Pfam" id="PF00941">
    <property type="entry name" value="FAD_binding_5"/>
    <property type="match status" value="1"/>
</dbReference>
<gene>
    <name evidence="5" type="ORF">METZ01_LOCUS59662</name>
</gene>
<feature type="domain" description="FAD-binding PCMH-type" evidence="4">
    <location>
        <begin position="1"/>
        <end position="137"/>
    </location>
</feature>
<dbReference type="GO" id="GO:0071949">
    <property type="term" value="F:FAD binding"/>
    <property type="evidence" value="ECO:0007669"/>
    <property type="project" value="InterPro"/>
</dbReference>
<reference evidence="5" key="1">
    <citation type="submission" date="2018-05" db="EMBL/GenBank/DDBJ databases">
        <authorList>
            <person name="Lanie J.A."/>
            <person name="Ng W.-L."/>
            <person name="Kazmierczak K.M."/>
            <person name="Andrzejewski T.M."/>
            <person name="Davidsen T.M."/>
            <person name="Wayne K.J."/>
            <person name="Tettelin H."/>
            <person name="Glass J.I."/>
            <person name="Rusch D."/>
            <person name="Podicherti R."/>
            <person name="Tsui H.-C.T."/>
            <person name="Winkler M.E."/>
        </authorList>
    </citation>
    <scope>NUCLEOTIDE SEQUENCE</scope>
</reference>
<evidence type="ECO:0000259" key="4">
    <source>
        <dbReference type="PROSITE" id="PS51387"/>
    </source>
</evidence>
<evidence type="ECO:0000313" key="5">
    <source>
        <dbReference type="EMBL" id="SVA06808.1"/>
    </source>
</evidence>
<dbReference type="Gene3D" id="3.30.390.50">
    <property type="entry name" value="CO dehydrogenase flavoprotein, C-terminal domain"/>
    <property type="match status" value="1"/>
</dbReference>
<protein>
    <recommendedName>
        <fullName evidence="4">FAD-binding PCMH-type domain-containing protein</fullName>
    </recommendedName>
</protein>
<evidence type="ECO:0000256" key="1">
    <source>
        <dbReference type="ARBA" id="ARBA00022630"/>
    </source>
</evidence>
<dbReference type="PANTHER" id="PTHR42659">
    <property type="entry name" value="XANTHINE DEHYDROGENASE SUBUNIT C-RELATED"/>
    <property type="match status" value="1"/>
</dbReference>
<keyword evidence="2" id="KW-0274">FAD</keyword>
<evidence type="ECO:0000256" key="3">
    <source>
        <dbReference type="ARBA" id="ARBA00023002"/>
    </source>
</evidence>
<name>A0A381SU21_9ZZZZ</name>
<dbReference type="InterPro" id="IPR036683">
    <property type="entry name" value="CO_DH_flav_C_dom_sf"/>
</dbReference>
<dbReference type="PANTHER" id="PTHR42659:SF2">
    <property type="entry name" value="XANTHINE DEHYDROGENASE SUBUNIT C-RELATED"/>
    <property type="match status" value="1"/>
</dbReference>
<dbReference type="InterPro" id="IPR005107">
    <property type="entry name" value="CO_DH_flav_C"/>
</dbReference>
<dbReference type="GO" id="GO:0016491">
    <property type="term" value="F:oxidoreductase activity"/>
    <property type="evidence" value="ECO:0007669"/>
    <property type="project" value="UniProtKB-KW"/>
</dbReference>
<keyword evidence="1" id="KW-0285">Flavoprotein</keyword>
<organism evidence="5">
    <name type="scientific">marine metagenome</name>
    <dbReference type="NCBI Taxonomy" id="408172"/>
    <lineage>
        <taxon>unclassified sequences</taxon>
        <taxon>metagenomes</taxon>
        <taxon>ecological metagenomes</taxon>
    </lineage>
</organism>
<evidence type="ECO:0000256" key="2">
    <source>
        <dbReference type="ARBA" id="ARBA00022827"/>
    </source>
</evidence>
<dbReference type="Pfam" id="PF03450">
    <property type="entry name" value="CO_deh_flav_C"/>
    <property type="match status" value="1"/>
</dbReference>